<organism evidence="2 3">
    <name type="scientific">Streptomyces rhizosphaericus</name>
    <dbReference type="NCBI Taxonomy" id="114699"/>
    <lineage>
        <taxon>Bacteria</taxon>
        <taxon>Bacillati</taxon>
        <taxon>Actinomycetota</taxon>
        <taxon>Actinomycetes</taxon>
        <taxon>Kitasatosporales</taxon>
        <taxon>Streptomycetaceae</taxon>
        <taxon>Streptomyces</taxon>
        <taxon>Streptomyces violaceusniger group</taxon>
    </lineage>
</organism>
<keyword evidence="3" id="KW-1185">Reference proteome</keyword>
<evidence type="ECO:0000313" key="3">
    <source>
        <dbReference type="Proteomes" id="UP001500033"/>
    </source>
</evidence>
<reference evidence="2 3" key="1">
    <citation type="journal article" date="2019" name="Int. J. Syst. Evol. Microbiol.">
        <title>The Global Catalogue of Microorganisms (GCM) 10K type strain sequencing project: providing services to taxonomists for standard genome sequencing and annotation.</title>
        <authorList>
            <consortium name="The Broad Institute Genomics Platform"/>
            <consortium name="The Broad Institute Genome Sequencing Center for Infectious Disease"/>
            <person name="Wu L."/>
            <person name="Ma J."/>
        </authorList>
    </citation>
    <scope>NUCLEOTIDE SEQUENCE [LARGE SCALE GENOMIC DNA]</scope>
    <source>
        <strain evidence="2 3">JCM 11445</strain>
    </source>
</reference>
<feature type="region of interest" description="Disordered" evidence="1">
    <location>
        <begin position="56"/>
        <end position="85"/>
    </location>
</feature>
<dbReference type="EMBL" id="BAAAIE010000124">
    <property type="protein sequence ID" value="GAA1001459.1"/>
    <property type="molecule type" value="Genomic_DNA"/>
</dbReference>
<comment type="caution">
    <text evidence="2">The sequence shown here is derived from an EMBL/GenBank/DDBJ whole genome shotgun (WGS) entry which is preliminary data.</text>
</comment>
<proteinExistence type="predicted"/>
<name>A0ABN1SQ25_9ACTN</name>
<evidence type="ECO:0000256" key="1">
    <source>
        <dbReference type="SAM" id="MobiDB-lite"/>
    </source>
</evidence>
<dbReference type="Proteomes" id="UP001500033">
    <property type="component" value="Unassembled WGS sequence"/>
</dbReference>
<accession>A0ABN1SQ25</accession>
<protein>
    <submittedName>
        <fullName evidence="2">Uncharacterized protein</fullName>
    </submittedName>
</protein>
<evidence type="ECO:0000313" key="2">
    <source>
        <dbReference type="EMBL" id="GAA1001459.1"/>
    </source>
</evidence>
<sequence length="134" mass="13392">MVDHQAADHHVERRVRRLQLLGDAAFEGAAGPVGGESAGVLDDLVGRVDAQGGPARCDGGGHALSETAGAARSSTRSPGAGTAERCEPGEDLVAAAAEGDGAEQFVAAAVADGRPVGVVLGISAQKASERRLRS</sequence>
<gene>
    <name evidence="2" type="ORF">GCM10009576_092680</name>
</gene>